<accession>D0BKD3</accession>
<reference evidence="5" key="1">
    <citation type="submission" date="2009-09" db="EMBL/GenBank/DDBJ databases">
        <authorList>
            <consortium name="The Broad Institute Genome Sequencing Platform"/>
            <person name="Ward D."/>
            <person name="Feldgarden M."/>
            <person name="Earl A."/>
            <person name="Young S.K."/>
            <person name="Zeng Q."/>
            <person name="Koehrsen M."/>
            <person name="Alvarado L."/>
            <person name="Berlin A."/>
            <person name="Bochicchio J."/>
            <person name="Borenstein D."/>
            <person name="Chapman S.B."/>
            <person name="Chen Z."/>
            <person name="Engels R."/>
            <person name="Freedman E."/>
            <person name="Gellesch M."/>
            <person name="Goldberg J."/>
            <person name="Griggs A."/>
            <person name="Gujja S."/>
            <person name="Heilman E."/>
            <person name="Heiman D."/>
            <person name="Hepburn T."/>
            <person name="Howarth C."/>
            <person name="Jen D."/>
            <person name="Larson L."/>
            <person name="Lewis B."/>
            <person name="Mehta T."/>
            <person name="Park D."/>
            <person name="Pearson M."/>
            <person name="Roberts A."/>
            <person name="Saif S."/>
            <person name="Shea T."/>
            <person name="Shenoy N."/>
            <person name="Sisk P."/>
            <person name="Stolte C."/>
            <person name="Sykes S."/>
            <person name="Thomson T."/>
            <person name="Walk T."/>
            <person name="White J."/>
            <person name="Yandava C."/>
            <person name="Sibley C.D."/>
            <person name="Field T.R."/>
            <person name="Grinwis M."/>
            <person name="Eshaghurshan C.S."/>
            <person name="Surette M.G."/>
            <person name="Haas B."/>
            <person name="Nusbaum C."/>
            <person name="Birren B."/>
        </authorList>
    </citation>
    <scope>NUCLEOTIDE SEQUENCE [LARGE SCALE GENOMIC DNA]</scope>
    <source>
        <strain evidence="5">ATCC 700633</strain>
    </source>
</reference>
<dbReference type="PROSITE" id="PS51918">
    <property type="entry name" value="RADICAL_SAM"/>
    <property type="match status" value="1"/>
</dbReference>
<dbReference type="SUPFAM" id="SSF102114">
    <property type="entry name" value="Radical SAM enzymes"/>
    <property type="match status" value="1"/>
</dbReference>
<dbReference type="STRING" id="626369.HMPREF0446_00418"/>
<dbReference type="SFLD" id="SFLDG01082">
    <property type="entry name" value="B12-binding_domain_containing"/>
    <property type="match status" value="1"/>
</dbReference>
<dbReference type="SFLD" id="SFLDF00288">
    <property type="entry name" value="HemN-like__clustered_with_nucl"/>
    <property type="match status" value="1"/>
</dbReference>
<dbReference type="Pfam" id="PF06969">
    <property type="entry name" value="HemN_C"/>
    <property type="match status" value="1"/>
</dbReference>
<evidence type="ECO:0000313" key="6">
    <source>
        <dbReference type="Proteomes" id="UP000002939"/>
    </source>
</evidence>
<dbReference type="InterPro" id="IPR004559">
    <property type="entry name" value="HemW-like"/>
</dbReference>
<comment type="similarity">
    <text evidence="1">Belongs to the anaerobic coproporphyrinogen-III oxidase family. HemW subfamily.</text>
</comment>
<dbReference type="Proteomes" id="UP000002939">
    <property type="component" value="Unassembled WGS sequence"/>
</dbReference>
<dbReference type="EMBL" id="ACRF02000013">
    <property type="protein sequence ID" value="EEW93536.1"/>
    <property type="molecule type" value="Genomic_DNA"/>
</dbReference>
<comment type="function">
    <text evidence="3">Probably acts as a heme chaperone, transferring heme to an unknown acceptor. Binds one molecule of heme per monomer, possibly covalently. Binds 1 [4Fe-4S] cluster. The cluster is coordinated with 3 cysteines and an exchangeable S-adenosyl-L-methionine.</text>
</comment>
<dbReference type="CDD" id="cd01335">
    <property type="entry name" value="Radical_SAM"/>
    <property type="match status" value="1"/>
</dbReference>
<gene>
    <name evidence="5" type="ORF">HMPREF0446_00418</name>
</gene>
<keyword evidence="3" id="KW-0963">Cytoplasm</keyword>
<dbReference type="GO" id="GO:0005737">
    <property type="term" value="C:cytoplasm"/>
    <property type="evidence" value="ECO:0007669"/>
    <property type="project" value="UniProtKB-SubCell"/>
</dbReference>
<evidence type="ECO:0000256" key="2">
    <source>
        <dbReference type="ARBA" id="ARBA00017228"/>
    </source>
</evidence>
<dbReference type="PANTHER" id="PTHR13932:SF5">
    <property type="entry name" value="RADICAL S-ADENOSYL METHIONINE DOMAIN-CONTAINING PROTEIN 1, MITOCHONDRIAL"/>
    <property type="match status" value="1"/>
</dbReference>
<name>D0BKD3_9LACT</name>
<keyword evidence="3" id="KW-0408">Iron</keyword>
<dbReference type="Gene3D" id="3.80.30.20">
    <property type="entry name" value="tm_1862 like domain"/>
    <property type="match status" value="1"/>
</dbReference>
<proteinExistence type="inferred from homology"/>
<dbReference type="InterPro" id="IPR010723">
    <property type="entry name" value="HemN_C"/>
</dbReference>
<dbReference type="Pfam" id="PF04055">
    <property type="entry name" value="Radical_SAM"/>
    <property type="match status" value="1"/>
</dbReference>
<feature type="domain" description="Radical SAM core" evidence="4">
    <location>
        <begin position="1"/>
        <end position="235"/>
    </location>
</feature>
<comment type="caution">
    <text evidence="5">The sequence shown here is derived from an EMBL/GenBank/DDBJ whole genome shotgun (WGS) entry which is preliminary data.</text>
</comment>
<dbReference type="GO" id="GO:0006779">
    <property type="term" value="P:porphyrin-containing compound biosynthetic process"/>
    <property type="evidence" value="ECO:0007669"/>
    <property type="project" value="InterPro"/>
</dbReference>
<keyword evidence="3" id="KW-0479">Metal-binding</keyword>
<keyword evidence="6" id="KW-1185">Reference proteome</keyword>
<keyword evidence="3" id="KW-0004">4Fe-4S</keyword>
<dbReference type="AlphaFoldDB" id="D0BKD3"/>
<keyword evidence="3" id="KW-0411">Iron-sulfur</keyword>
<organism evidence="5 6">
    <name type="scientific">Granulicatella elegans ATCC 700633</name>
    <dbReference type="NCBI Taxonomy" id="626369"/>
    <lineage>
        <taxon>Bacteria</taxon>
        <taxon>Bacillati</taxon>
        <taxon>Bacillota</taxon>
        <taxon>Bacilli</taxon>
        <taxon>Lactobacillales</taxon>
        <taxon>Carnobacteriaceae</taxon>
        <taxon>Granulicatella</taxon>
    </lineage>
</organism>
<dbReference type="InterPro" id="IPR058240">
    <property type="entry name" value="rSAM_sf"/>
</dbReference>
<evidence type="ECO:0000256" key="1">
    <source>
        <dbReference type="ARBA" id="ARBA00006100"/>
    </source>
</evidence>
<dbReference type="eggNOG" id="COG0635">
    <property type="taxonomic scope" value="Bacteria"/>
</dbReference>
<dbReference type="RefSeq" id="WP_006702692.1">
    <property type="nucleotide sequence ID" value="NZ_KI391971.1"/>
</dbReference>
<dbReference type="InterPro" id="IPR006638">
    <property type="entry name" value="Elp3/MiaA/NifB-like_rSAM"/>
</dbReference>
<dbReference type="HOGENOM" id="CLU_027579_2_2_9"/>
<evidence type="ECO:0000256" key="3">
    <source>
        <dbReference type="RuleBase" id="RU364116"/>
    </source>
</evidence>
<dbReference type="PANTHER" id="PTHR13932">
    <property type="entry name" value="COPROPORPHYRINIGEN III OXIDASE"/>
    <property type="match status" value="1"/>
</dbReference>
<dbReference type="NCBIfam" id="TIGR00539">
    <property type="entry name" value="hemN_rel"/>
    <property type="match status" value="1"/>
</dbReference>
<protein>
    <recommendedName>
        <fullName evidence="2 3">Heme chaperone HemW</fullName>
    </recommendedName>
</protein>
<keyword evidence="3" id="KW-0143">Chaperone</keyword>
<dbReference type="SFLD" id="SFLDS00029">
    <property type="entry name" value="Radical_SAM"/>
    <property type="match status" value="1"/>
</dbReference>
<dbReference type="InterPro" id="IPR034505">
    <property type="entry name" value="Coproporphyrinogen-III_oxidase"/>
</dbReference>
<reference evidence="5" key="2">
    <citation type="submission" date="2011-10" db="EMBL/GenBank/DDBJ databases">
        <title>The Genome Sequence of Granulicatella elegans ATCC 700633.</title>
        <authorList>
            <consortium name="The Broad Institute Genome Sequencing Platform"/>
            <consortium name="The Broad Institute Genome Sequencing Center for Infectious Disease"/>
            <person name="Earl A."/>
            <person name="Ward D."/>
            <person name="Feldgarden M."/>
            <person name="Gevers D."/>
            <person name="Sibley C.D."/>
            <person name="Field T.R."/>
            <person name="Grinwis M."/>
            <person name="Eshaghurshan C.S."/>
            <person name="Surette M.G."/>
            <person name="Young S.K."/>
            <person name="Zeng Q."/>
            <person name="Gargeya S."/>
            <person name="Fitzgerald M."/>
            <person name="Haas B."/>
            <person name="Abouelleil A."/>
            <person name="Alvarado L."/>
            <person name="Arachchi H.M."/>
            <person name="Berlin A."/>
            <person name="Brown A."/>
            <person name="Chapman S.B."/>
            <person name="Chen Z."/>
            <person name="Dunbar C."/>
            <person name="Freedman E."/>
            <person name="Gearin G."/>
            <person name="Goldberg J."/>
            <person name="Griggs A."/>
            <person name="Gujja S."/>
            <person name="Heiman D."/>
            <person name="Howarth C."/>
            <person name="Larson L."/>
            <person name="Lui A."/>
            <person name="MacDonald P.J.P."/>
            <person name="Montmayeur A."/>
            <person name="Murphy C."/>
            <person name="Neiman D."/>
            <person name="Pearson M."/>
            <person name="Priest M."/>
            <person name="Roberts A."/>
            <person name="Saif S."/>
            <person name="Shea T."/>
            <person name="Shenoy N."/>
            <person name="Sisk P."/>
            <person name="Stolte C."/>
            <person name="Sykes S."/>
            <person name="Wortman J."/>
            <person name="Nusbaum C."/>
            <person name="Birren B."/>
        </authorList>
    </citation>
    <scope>NUCLEOTIDE SEQUENCE [LARGE SCALE GENOMIC DNA]</scope>
    <source>
        <strain evidence="5">ATCC 700633</strain>
    </source>
</reference>
<evidence type="ECO:0000259" key="4">
    <source>
        <dbReference type="PROSITE" id="PS51918"/>
    </source>
</evidence>
<dbReference type="SFLD" id="SFLDG01065">
    <property type="entry name" value="anaerobic_coproporphyrinogen-I"/>
    <property type="match status" value="1"/>
</dbReference>
<dbReference type="InterPro" id="IPR023404">
    <property type="entry name" value="rSAM_horseshoe"/>
</dbReference>
<dbReference type="InterPro" id="IPR007197">
    <property type="entry name" value="rSAM"/>
</dbReference>
<dbReference type="OrthoDB" id="9808022at2"/>
<comment type="subcellular location">
    <subcellularLocation>
        <location evidence="3">Cytoplasm</location>
    </subcellularLocation>
</comment>
<evidence type="ECO:0000313" key="5">
    <source>
        <dbReference type="EMBL" id="EEW93536.1"/>
    </source>
</evidence>
<dbReference type="GO" id="GO:0046872">
    <property type="term" value="F:metal ion binding"/>
    <property type="evidence" value="ECO:0007669"/>
    <property type="project" value="UniProtKB-UniRule"/>
</dbReference>
<dbReference type="GO" id="GO:0004109">
    <property type="term" value="F:coproporphyrinogen oxidase activity"/>
    <property type="evidence" value="ECO:0007669"/>
    <property type="project" value="InterPro"/>
</dbReference>
<sequence length="381" mass="44159">MNAVRAAYIHIPFCSHICYYCDFNKVFIEGQPVDEYVDLLVREMQLRAKAHPISPLETLYIGGGTPSTLTPKQLATLFEGIHRYLPLEKNCEFTMELNPDDGQMERLEVMKEYGVNRISMGVQSFNDELLKKIGRKHSKKTVLESIGNARKLGFENISIDLIFRLPQQTIQDFEDSLKIAMDLDLPHYSIYSLILEQKTVFYNLMRQGKLPLPTQDEEADMFQLAMDSMESFGRHHYEISNYALPGFESRHNLHYWKADEYLGFGAGAHGYLNQERYQNCGPIQHYLEPLRNFALPILQKDVLSKKSQIEEFMFLGLRKMSGVSNLEFKRRFGRNMNEIYQDIIEDLLEQELIQLTTEGIALTHKGKFLGNNVFQAFLLED</sequence>
<dbReference type="SFLD" id="SFLDF00562">
    <property type="entry name" value="HemN-like__clustered_with_heat"/>
    <property type="match status" value="1"/>
</dbReference>
<dbReference type="SMART" id="SM00729">
    <property type="entry name" value="Elp3"/>
    <property type="match status" value="1"/>
</dbReference>
<dbReference type="GO" id="GO:0051539">
    <property type="term" value="F:4 iron, 4 sulfur cluster binding"/>
    <property type="evidence" value="ECO:0007669"/>
    <property type="project" value="UniProtKB-UniRule"/>
</dbReference>
<keyword evidence="3" id="KW-0349">Heme</keyword>
<keyword evidence="3" id="KW-0949">S-adenosyl-L-methionine</keyword>